<dbReference type="InterPro" id="IPR032866">
    <property type="entry name" value="Prok_Ub"/>
</dbReference>
<evidence type="ECO:0000313" key="1">
    <source>
        <dbReference type="EMBL" id="CAE6811344.1"/>
    </source>
</evidence>
<protein>
    <recommendedName>
        <fullName evidence="3">PRTRC system protein C</fullName>
    </recommendedName>
</protein>
<dbReference type="EMBL" id="CAJNAU010000063">
    <property type="protein sequence ID" value="CAE6811344.1"/>
    <property type="molecule type" value="Genomic_DNA"/>
</dbReference>
<proteinExistence type="predicted"/>
<dbReference type="InterPro" id="IPR022289">
    <property type="entry name" value="PRTRC_protein-C"/>
</dbReference>
<dbReference type="RefSeq" id="WP_200620896.1">
    <property type="nucleotide sequence ID" value="NZ_CAJNAU010000063.1"/>
</dbReference>
<reference evidence="1 2" key="1">
    <citation type="submission" date="2021-02" db="EMBL/GenBank/DDBJ databases">
        <authorList>
            <person name="Vanwijnsberghe S."/>
        </authorList>
    </citation>
    <scope>NUCLEOTIDE SEQUENCE [LARGE SCALE GENOMIC DNA]</scope>
    <source>
        <strain evidence="1 2">R-69658</strain>
    </source>
</reference>
<gene>
    <name evidence="1" type="ORF">R69658_05418</name>
</gene>
<keyword evidence="2" id="KW-1185">Reference proteome</keyword>
<comment type="caution">
    <text evidence="1">The sequence shown here is derived from an EMBL/GenBank/DDBJ whole genome shotgun (WGS) entry which is preliminary data.</text>
</comment>
<organism evidence="1 2">
    <name type="scientific">Paraburkholderia aspalathi</name>
    <dbReference type="NCBI Taxonomy" id="1324617"/>
    <lineage>
        <taxon>Bacteria</taxon>
        <taxon>Pseudomonadati</taxon>
        <taxon>Pseudomonadota</taxon>
        <taxon>Betaproteobacteria</taxon>
        <taxon>Burkholderiales</taxon>
        <taxon>Burkholderiaceae</taxon>
        <taxon>Paraburkholderia</taxon>
    </lineage>
</organism>
<evidence type="ECO:0000313" key="2">
    <source>
        <dbReference type="Proteomes" id="UP000674425"/>
    </source>
</evidence>
<dbReference type="NCBIfam" id="TIGR03738">
    <property type="entry name" value="PRTRC_C"/>
    <property type="match status" value="1"/>
</dbReference>
<dbReference type="Pfam" id="PF14454">
    <property type="entry name" value="Prok_Ub"/>
    <property type="match status" value="1"/>
</dbReference>
<dbReference type="Proteomes" id="UP000674425">
    <property type="component" value="Unassembled WGS sequence"/>
</dbReference>
<accession>A0ABN7MM01</accession>
<sequence>MQTQALEREFRYNGAKLTDPSAAFTLEQVRDFYANTYPEIVNAEIEGPEIVGNKNVFTFRRAVGTKGSEAGTIKTQVAADGRTYIAGIGVGVTSAAIEPDVRLKIEAVLGMEKPLPPAIRAYLEELDRFASAHACPLLDEEIAFVDALFARYAA</sequence>
<evidence type="ECO:0008006" key="3">
    <source>
        <dbReference type="Google" id="ProtNLM"/>
    </source>
</evidence>
<name>A0ABN7MM01_9BURK</name>